<accession>A0A0F7FWY1</accession>
<gene>
    <name evidence="2" type="ORF">SXIM_37030</name>
</gene>
<reference evidence="2" key="1">
    <citation type="submission" date="2019-08" db="EMBL/GenBank/DDBJ databases">
        <title>Complete genome sequence of a mangrove-derived Streptomyces xiamenensis.</title>
        <authorList>
            <person name="Xu J."/>
        </authorList>
    </citation>
    <scope>NUCLEOTIDE SEQUENCE</scope>
    <source>
        <strain evidence="2">318</strain>
    </source>
</reference>
<dbReference type="AlphaFoldDB" id="A0A0F7FWY1"/>
<organism evidence="2 3">
    <name type="scientific">Streptomyces xiamenensis</name>
    <dbReference type="NCBI Taxonomy" id="408015"/>
    <lineage>
        <taxon>Bacteria</taxon>
        <taxon>Bacillati</taxon>
        <taxon>Actinomycetota</taxon>
        <taxon>Actinomycetes</taxon>
        <taxon>Kitasatosporales</taxon>
        <taxon>Streptomycetaceae</taxon>
        <taxon>Streptomyces</taxon>
    </lineage>
</organism>
<keyword evidence="1" id="KW-0812">Transmembrane</keyword>
<proteinExistence type="predicted"/>
<protein>
    <submittedName>
        <fullName evidence="2">Integral membrane protein</fullName>
    </submittedName>
</protein>
<dbReference type="RefSeq" id="WP_043178520.1">
    <property type="nucleotide sequence ID" value="NZ_CP009922.3"/>
</dbReference>
<keyword evidence="3" id="KW-1185">Reference proteome</keyword>
<dbReference type="InterPro" id="IPR046095">
    <property type="entry name" value="DUF6113"/>
</dbReference>
<keyword evidence="1" id="KW-1133">Transmembrane helix</keyword>
<dbReference type="HOGENOM" id="CLU_133839_1_0_11"/>
<evidence type="ECO:0000256" key="1">
    <source>
        <dbReference type="SAM" id="Phobius"/>
    </source>
</evidence>
<evidence type="ECO:0000313" key="3">
    <source>
        <dbReference type="Proteomes" id="UP000034034"/>
    </source>
</evidence>
<dbReference type="PATRIC" id="fig|408015.6.peg.3753"/>
<dbReference type="STRING" id="408015.SXIM_37030"/>
<keyword evidence="1" id="KW-0472">Membrane</keyword>
<dbReference type="Pfam" id="PF19608">
    <property type="entry name" value="DUF6113"/>
    <property type="match status" value="1"/>
</dbReference>
<dbReference type="Proteomes" id="UP000034034">
    <property type="component" value="Chromosome"/>
</dbReference>
<dbReference type="KEGG" id="sxi:SXIM_37030"/>
<feature type="transmembrane region" description="Helical" evidence="1">
    <location>
        <begin position="30"/>
        <end position="49"/>
    </location>
</feature>
<evidence type="ECO:0000313" key="2">
    <source>
        <dbReference type="EMBL" id="AKG45087.1"/>
    </source>
</evidence>
<sequence>MKIAAYAALAVLGALGGIAGSLIQAGWSPLGLLLSLAGAAALFWGGALLTRSRAGAGAPAAGWVLAVLALTASRPQGDFIFASGATSYVFLLGGMVLAGVCWALAPAGRPMFWVPPERLTGGRS</sequence>
<feature type="transmembrane region" description="Helical" evidence="1">
    <location>
        <begin position="79"/>
        <end position="105"/>
    </location>
</feature>
<feature type="transmembrane region" description="Helical" evidence="1">
    <location>
        <begin position="56"/>
        <end position="73"/>
    </location>
</feature>
<name>A0A0F7FWY1_9ACTN</name>
<dbReference type="EMBL" id="CP009922">
    <property type="protein sequence ID" value="AKG45087.1"/>
    <property type="molecule type" value="Genomic_DNA"/>
</dbReference>